<name>A0ABP2HXW2_9BACT</name>
<organism evidence="2 3">
    <name type="scientific">Pyramidobacter piscolens W5455</name>
    <dbReference type="NCBI Taxonomy" id="352165"/>
    <lineage>
        <taxon>Bacteria</taxon>
        <taxon>Thermotogati</taxon>
        <taxon>Synergistota</taxon>
        <taxon>Synergistia</taxon>
        <taxon>Synergistales</taxon>
        <taxon>Dethiosulfovibrionaceae</taxon>
        <taxon>Pyramidobacter</taxon>
    </lineage>
</organism>
<dbReference type="InterPro" id="IPR004386">
    <property type="entry name" value="Toxin_YafQ-like"/>
</dbReference>
<evidence type="ECO:0000256" key="1">
    <source>
        <dbReference type="ARBA" id="ARBA00022649"/>
    </source>
</evidence>
<dbReference type="PANTHER" id="PTHR40588:SF1">
    <property type="entry name" value="MRNA INTERFERASE TOXIN YAFQ"/>
    <property type="match status" value="1"/>
</dbReference>
<dbReference type="PIRSF" id="PIRSF006156">
    <property type="entry name" value="YafQ"/>
    <property type="match status" value="1"/>
</dbReference>
<dbReference type="Pfam" id="PF15738">
    <property type="entry name" value="YafQ_toxin"/>
    <property type="match status" value="1"/>
</dbReference>
<evidence type="ECO:0000313" key="2">
    <source>
        <dbReference type="EMBL" id="EFB91862.1"/>
    </source>
</evidence>
<dbReference type="RefSeq" id="WP_009163717.1">
    <property type="nucleotide sequence ID" value="NZ_ADFP01000014.1"/>
</dbReference>
<evidence type="ECO:0000313" key="3">
    <source>
        <dbReference type="Proteomes" id="UP000006462"/>
    </source>
</evidence>
<dbReference type="InterPro" id="IPR035093">
    <property type="entry name" value="RelE/ParE_toxin_dom_sf"/>
</dbReference>
<comment type="caution">
    <text evidence="2">The sequence shown here is derived from an EMBL/GenBank/DDBJ whole genome shotgun (WGS) entry which is preliminary data.</text>
</comment>
<dbReference type="InterPro" id="IPR007712">
    <property type="entry name" value="RelE/ParE_toxin"/>
</dbReference>
<dbReference type="NCBIfam" id="TIGR02385">
    <property type="entry name" value="RelE_StbE"/>
    <property type="match status" value="1"/>
</dbReference>
<proteinExistence type="predicted"/>
<gene>
    <name evidence="2" type="ORF">HMPREF7215_1764</name>
</gene>
<dbReference type="GeneID" id="90987412"/>
<keyword evidence="3" id="KW-1185">Reference proteome</keyword>
<sequence length="97" mass="11526">MRTIKHSSAFKRDVKREKKGRYCEVFDTELLAIINNLANDVPLDEKYQDHELQRNLSGYRECHVRVDFLLLYQKIDGELKILRLERLGSHRQVLGIE</sequence>
<dbReference type="PANTHER" id="PTHR40588">
    <property type="entry name" value="MRNA INTERFERASE TOXIN YAFQ"/>
    <property type="match status" value="1"/>
</dbReference>
<dbReference type="Gene3D" id="3.30.2310.20">
    <property type="entry name" value="RelE-like"/>
    <property type="match status" value="1"/>
</dbReference>
<dbReference type="Proteomes" id="UP000006462">
    <property type="component" value="Unassembled WGS sequence"/>
</dbReference>
<protein>
    <submittedName>
        <fullName evidence="2">Addiction module toxin, RelE/StbE family</fullName>
    </submittedName>
</protein>
<reference evidence="2 3" key="1">
    <citation type="submission" date="2009-12" db="EMBL/GenBank/DDBJ databases">
        <authorList>
            <person name="Shrivastava S."/>
            <person name="Madupu R."/>
            <person name="Durkin A.S."/>
            <person name="Torralba M."/>
            <person name="Methe B."/>
            <person name="Sutton G.G."/>
            <person name="Strausberg R.L."/>
            <person name="Nelson K.E."/>
        </authorList>
    </citation>
    <scope>NUCLEOTIDE SEQUENCE [LARGE SCALE GENOMIC DNA]</scope>
    <source>
        <strain evidence="2 3">W5455</strain>
    </source>
</reference>
<keyword evidence="1" id="KW-1277">Toxin-antitoxin system</keyword>
<dbReference type="SUPFAM" id="SSF143011">
    <property type="entry name" value="RelE-like"/>
    <property type="match status" value="1"/>
</dbReference>
<dbReference type="EMBL" id="ADFP01000014">
    <property type="protein sequence ID" value="EFB91862.1"/>
    <property type="molecule type" value="Genomic_DNA"/>
</dbReference>
<accession>A0ABP2HXW2</accession>